<dbReference type="Pfam" id="PF03351">
    <property type="entry name" value="DOMON"/>
    <property type="match status" value="1"/>
</dbReference>
<dbReference type="InterPro" id="IPR042789">
    <property type="entry name" value="FRRS1L"/>
</dbReference>
<dbReference type="InterPro" id="IPR005018">
    <property type="entry name" value="DOMON_domain"/>
</dbReference>
<name>C3YNM9_BRAFL</name>
<dbReference type="STRING" id="7739.C3YNM9"/>
<organism>
    <name type="scientific">Branchiostoma floridae</name>
    <name type="common">Florida lancelet</name>
    <name type="synonym">Amphioxus</name>
    <dbReference type="NCBI Taxonomy" id="7739"/>
    <lineage>
        <taxon>Eukaryota</taxon>
        <taxon>Metazoa</taxon>
        <taxon>Chordata</taxon>
        <taxon>Cephalochordata</taxon>
        <taxon>Leptocardii</taxon>
        <taxon>Amphioxiformes</taxon>
        <taxon>Branchiostomatidae</taxon>
        <taxon>Branchiostoma</taxon>
    </lineage>
</organism>
<reference evidence="2" key="1">
    <citation type="journal article" date="2008" name="Nature">
        <title>The amphioxus genome and the evolution of the chordate karyotype.</title>
        <authorList>
            <consortium name="US DOE Joint Genome Institute (JGI-PGF)"/>
            <person name="Putnam N.H."/>
            <person name="Butts T."/>
            <person name="Ferrier D.E.K."/>
            <person name="Furlong R.F."/>
            <person name="Hellsten U."/>
            <person name="Kawashima T."/>
            <person name="Robinson-Rechavi M."/>
            <person name="Shoguchi E."/>
            <person name="Terry A."/>
            <person name="Yu J.-K."/>
            <person name="Benito-Gutierrez E.L."/>
            <person name="Dubchak I."/>
            <person name="Garcia-Fernandez J."/>
            <person name="Gibson-Brown J.J."/>
            <person name="Grigoriev I.V."/>
            <person name="Horton A.C."/>
            <person name="de Jong P.J."/>
            <person name="Jurka J."/>
            <person name="Kapitonov V.V."/>
            <person name="Kohara Y."/>
            <person name="Kuroki Y."/>
            <person name="Lindquist E."/>
            <person name="Lucas S."/>
            <person name="Osoegawa K."/>
            <person name="Pennacchio L.A."/>
            <person name="Salamov A.A."/>
            <person name="Satou Y."/>
            <person name="Sauka-Spengler T."/>
            <person name="Schmutz J."/>
            <person name="Shin-I T."/>
            <person name="Toyoda A."/>
            <person name="Bronner-Fraser M."/>
            <person name="Fujiyama A."/>
            <person name="Holland L.Z."/>
            <person name="Holland P.W.H."/>
            <person name="Satoh N."/>
            <person name="Rokhsar D.S."/>
        </authorList>
    </citation>
    <scope>NUCLEOTIDE SEQUENCE [LARGE SCALE GENOMIC DNA]</scope>
    <source>
        <strain evidence="2">S238N-H82</strain>
        <tissue evidence="2">Testes</tissue>
    </source>
</reference>
<feature type="non-terminal residue" evidence="2">
    <location>
        <position position="190"/>
    </location>
</feature>
<evidence type="ECO:0000313" key="2">
    <source>
        <dbReference type="EMBL" id="EEN58124.1"/>
    </source>
</evidence>
<dbReference type="InParanoid" id="C3YNM9"/>
<dbReference type="eggNOG" id="KOG4293">
    <property type="taxonomic scope" value="Eukaryota"/>
</dbReference>
<dbReference type="SMART" id="SM00664">
    <property type="entry name" value="DoH"/>
    <property type="match status" value="1"/>
</dbReference>
<dbReference type="PROSITE" id="PS50836">
    <property type="entry name" value="DOMON"/>
    <property type="match status" value="1"/>
</dbReference>
<sequence length="190" mass="21605">PLEPDFPPINMSECGTVKGCFRYGKKDCTAETCTYAMSYRTEGEDAIFELAADTDGWVAVGFSSDRMMNGDDVLACVNARKGRRVEFRHYYNNHHRPALIPDNNPMVGLGAVVRDGRIYCRFTRPRKVNNDNYSLDLDATWYFLYTWGPTNDGNMMRHTLKSPPTSYRKVIITAKVDDQRDSSNPTTYSS</sequence>
<feature type="domain" description="DOMON" evidence="1">
    <location>
        <begin position="33"/>
        <end position="148"/>
    </location>
</feature>
<proteinExistence type="predicted"/>
<dbReference type="EMBL" id="GG666534">
    <property type="protein sequence ID" value="EEN58124.1"/>
    <property type="molecule type" value="Genomic_DNA"/>
</dbReference>
<dbReference type="PANTHER" id="PTHR46902">
    <property type="entry name" value="DOMON DOMAIN-CONTAINING PROTEIN FRRS1L"/>
    <property type="match status" value="1"/>
</dbReference>
<protein>
    <recommendedName>
        <fullName evidence="1">DOMON domain-containing protein</fullName>
    </recommendedName>
</protein>
<dbReference type="CDD" id="cd09628">
    <property type="entry name" value="DOMON_SDR_2_like"/>
    <property type="match status" value="1"/>
</dbReference>
<dbReference type="AlphaFoldDB" id="C3YNM9"/>
<accession>C3YNM9</accession>
<gene>
    <name evidence="2" type="ORF">BRAFLDRAFT_140619</name>
</gene>
<feature type="non-terminal residue" evidence="2">
    <location>
        <position position="1"/>
    </location>
</feature>
<evidence type="ECO:0000259" key="1">
    <source>
        <dbReference type="PROSITE" id="PS50836"/>
    </source>
</evidence>
<dbReference type="PANTHER" id="PTHR46902:SF1">
    <property type="entry name" value="DOMON DOMAIN-CONTAINING PROTEIN FRRS1L"/>
    <property type="match status" value="1"/>
</dbReference>
<dbReference type="GO" id="GO:1900449">
    <property type="term" value="P:regulation of glutamate receptor signaling pathway"/>
    <property type="evidence" value="ECO:0007669"/>
    <property type="project" value="InterPro"/>
</dbReference>